<dbReference type="Proteomes" id="UP001596547">
    <property type="component" value="Unassembled WGS sequence"/>
</dbReference>
<organism evidence="2 3">
    <name type="scientific">Halomarina halobia</name>
    <dbReference type="NCBI Taxonomy" id="3033386"/>
    <lineage>
        <taxon>Archaea</taxon>
        <taxon>Methanobacteriati</taxon>
        <taxon>Methanobacteriota</taxon>
        <taxon>Stenosarchaea group</taxon>
        <taxon>Halobacteria</taxon>
        <taxon>Halobacteriales</taxon>
        <taxon>Natronomonadaceae</taxon>
        <taxon>Halomarina</taxon>
    </lineage>
</organism>
<dbReference type="Gene3D" id="2.10.260.10">
    <property type="match status" value="1"/>
</dbReference>
<dbReference type="EMBL" id="JBHTBF010000002">
    <property type="protein sequence ID" value="MFC7317740.1"/>
    <property type="molecule type" value="Genomic_DNA"/>
</dbReference>
<dbReference type="SMART" id="SM00966">
    <property type="entry name" value="SpoVT_AbrB"/>
    <property type="match status" value="1"/>
</dbReference>
<name>A0ABD6ABD2_9EURY</name>
<keyword evidence="3" id="KW-1185">Reference proteome</keyword>
<sequence length="72" mass="8195">MDDRGRITLPKHVRDRLQLDEGDDLDLEFEDGEIHLRPNRPPFEPITSGKRDWGTEAFAGAGEALFGDEDEE</sequence>
<dbReference type="InterPro" id="IPR037914">
    <property type="entry name" value="SpoVT-AbrB_sf"/>
</dbReference>
<evidence type="ECO:0000313" key="3">
    <source>
        <dbReference type="Proteomes" id="UP001596547"/>
    </source>
</evidence>
<dbReference type="GeneID" id="79315577"/>
<proteinExistence type="predicted"/>
<reference evidence="2 3" key="1">
    <citation type="journal article" date="2019" name="Int. J. Syst. Evol. Microbiol.">
        <title>The Global Catalogue of Microorganisms (GCM) 10K type strain sequencing project: providing services to taxonomists for standard genome sequencing and annotation.</title>
        <authorList>
            <consortium name="The Broad Institute Genomics Platform"/>
            <consortium name="The Broad Institute Genome Sequencing Center for Infectious Disease"/>
            <person name="Wu L."/>
            <person name="Ma J."/>
        </authorList>
    </citation>
    <scope>NUCLEOTIDE SEQUENCE [LARGE SCALE GENOMIC DNA]</scope>
    <source>
        <strain evidence="2 3">PSR21</strain>
    </source>
</reference>
<dbReference type="PROSITE" id="PS51740">
    <property type="entry name" value="SPOVT_ABRB"/>
    <property type="match status" value="1"/>
</dbReference>
<dbReference type="NCBIfam" id="TIGR01439">
    <property type="entry name" value="lp_hng_hel_AbrB"/>
    <property type="match status" value="1"/>
</dbReference>
<comment type="caution">
    <text evidence="2">The sequence shown here is derived from an EMBL/GenBank/DDBJ whole genome shotgun (WGS) entry which is preliminary data.</text>
</comment>
<keyword evidence="2" id="KW-0238">DNA-binding</keyword>
<gene>
    <name evidence="2" type="ORF">ACFQPE_13225</name>
</gene>
<dbReference type="AlphaFoldDB" id="A0ABD6ABD2"/>
<evidence type="ECO:0000313" key="2">
    <source>
        <dbReference type="EMBL" id="MFC7317740.1"/>
    </source>
</evidence>
<accession>A0ABD6ABD2</accession>
<feature type="domain" description="SpoVT-AbrB" evidence="1">
    <location>
        <begin position="1"/>
        <end position="41"/>
    </location>
</feature>
<dbReference type="InterPro" id="IPR007159">
    <property type="entry name" value="SpoVT-AbrB_dom"/>
</dbReference>
<dbReference type="GO" id="GO:0003677">
    <property type="term" value="F:DNA binding"/>
    <property type="evidence" value="ECO:0007669"/>
    <property type="project" value="UniProtKB-KW"/>
</dbReference>
<dbReference type="Pfam" id="PF04014">
    <property type="entry name" value="MazE_antitoxin"/>
    <property type="match status" value="1"/>
</dbReference>
<dbReference type="RefSeq" id="WP_276303019.1">
    <property type="nucleotide sequence ID" value="NZ_CP119992.1"/>
</dbReference>
<dbReference type="SUPFAM" id="SSF89447">
    <property type="entry name" value="AbrB/MazE/MraZ-like"/>
    <property type="match status" value="1"/>
</dbReference>
<evidence type="ECO:0000259" key="1">
    <source>
        <dbReference type="PROSITE" id="PS51740"/>
    </source>
</evidence>
<protein>
    <submittedName>
        <fullName evidence="2">AbrB/MazE/SpoVT family DNA-binding domain-containing protein</fullName>
    </submittedName>
</protein>